<dbReference type="Gene3D" id="3.60.10.10">
    <property type="entry name" value="Endonuclease/exonuclease/phosphatase"/>
    <property type="match status" value="1"/>
</dbReference>
<evidence type="ECO:0000256" key="1">
    <source>
        <dbReference type="SAM" id="SignalP"/>
    </source>
</evidence>
<dbReference type="PANTHER" id="PTHR14859:SF1">
    <property type="entry name" value="PGAP2-INTERACTING PROTEIN"/>
    <property type="match status" value="1"/>
</dbReference>
<dbReference type="EMBL" id="HBIJ01000901">
    <property type="protein sequence ID" value="CAE0359934.1"/>
    <property type="molecule type" value="Transcribed_RNA"/>
</dbReference>
<dbReference type="SUPFAM" id="SSF56219">
    <property type="entry name" value="DNase I-like"/>
    <property type="match status" value="1"/>
</dbReference>
<proteinExistence type="predicted"/>
<feature type="domain" description="Endonuclease/exonuclease/phosphatase" evidence="2">
    <location>
        <begin position="53"/>
        <end position="337"/>
    </location>
</feature>
<evidence type="ECO:0000313" key="3">
    <source>
        <dbReference type="EMBL" id="CAE0359934.1"/>
    </source>
</evidence>
<feature type="signal peptide" evidence="1">
    <location>
        <begin position="1"/>
        <end position="18"/>
    </location>
</feature>
<accession>A0A7S3JNQ7</accession>
<organism evidence="3">
    <name type="scientific">Aureoumbra lagunensis</name>
    <dbReference type="NCBI Taxonomy" id="44058"/>
    <lineage>
        <taxon>Eukaryota</taxon>
        <taxon>Sar</taxon>
        <taxon>Stramenopiles</taxon>
        <taxon>Ochrophyta</taxon>
        <taxon>Pelagophyceae</taxon>
        <taxon>Pelagomonadales</taxon>
        <taxon>Aureoumbra</taxon>
    </lineage>
</organism>
<dbReference type="GO" id="GO:0006506">
    <property type="term" value="P:GPI anchor biosynthetic process"/>
    <property type="evidence" value="ECO:0007669"/>
    <property type="project" value="TreeGrafter"/>
</dbReference>
<dbReference type="InterPro" id="IPR036691">
    <property type="entry name" value="Endo/exonu/phosph_ase_sf"/>
</dbReference>
<reference evidence="3" key="1">
    <citation type="submission" date="2021-01" db="EMBL/GenBank/DDBJ databases">
        <authorList>
            <person name="Corre E."/>
            <person name="Pelletier E."/>
            <person name="Niang G."/>
            <person name="Scheremetjew M."/>
            <person name="Finn R."/>
            <person name="Kale V."/>
            <person name="Holt S."/>
            <person name="Cochrane G."/>
            <person name="Meng A."/>
            <person name="Brown T."/>
            <person name="Cohen L."/>
        </authorList>
    </citation>
    <scope>NUCLEOTIDE SEQUENCE</scope>
    <source>
        <strain evidence="3">CCMP1510</strain>
    </source>
</reference>
<dbReference type="InterPro" id="IPR051916">
    <property type="entry name" value="GPI-anchor_lipid_remodeler"/>
</dbReference>
<protein>
    <recommendedName>
        <fullName evidence="2">Endonuclease/exonuclease/phosphatase domain-containing protein</fullName>
    </recommendedName>
</protein>
<dbReference type="InterPro" id="IPR005135">
    <property type="entry name" value="Endo/exonuclease/phosphatase"/>
</dbReference>
<dbReference type="GO" id="GO:0016020">
    <property type="term" value="C:membrane"/>
    <property type="evidence" value="ECO:0007669"/>
    <property type="project" value="GOC"/>
</dbReference>
<name>A0A7S3JNQ7_9STRA</name>
<evidence type="ECO:0000259" key="2">
    <source>
        <dbReference type="Pfam" id="PF03372"/>
    </source>
</evidence>
<feature type="chain" id="PRO_5031377220" description="Endonuclease/exonuclease/phosphatase domain-containing protein" evidence="1">
    <location>
        <begin position="19"/>
        <end position="349"/>
    </location>
</feature>
<dbReference type="AlphaFoldDB" id="A0A7S3JNQ7"/>
<dbReference type="GO" id="GO:0003824">
    <property type="term" value="F:catalytic activity"/>
    <property type="evidence" value="ECO:0007669"/>
    <property type="project" value="InterPro"/>
</dbReference>
<dbReference type="Pfam" id="PF03372">
    <property type="entry name" value="Exo_endo_phos"/>
    <property type="match status" value="1"/>
</dbReference>
<gene>
    <name evidence="3" type="ORF">ALAG00032_LOCUS663</name>
</gene>
<keyword evidence="1" id="KW-0732">Signal</keyword>
<dbReference type="PANTHER" id="PTHR14859">
    <property type="entry name" value="CALCOFLUOR WHITE HYPERSENSITIVE PROTEIN PRECURSOR"/>
    <property type="match status" value="1"/>
</dbReference>
<sequence>MMYVFFVLIILERRLTKALRPLRFFGQRRSVRIWNDEKAPKFTKSKPLKVVVWNIQYGAGIRQHFFYDGGRAVSTPKEEVEMTVKEIGEFIKSTQADVVMLQEVDRRARRTAYLDEFKLLSEILASAGLTCRSCASYWRVPYVPTPKWEHLGRVGMHLVTFSRYRISSATRWQLPLLKESKIRQLFNLRRCALDTVLEDSDDFALINTHLSAFSRGDGTLEKQVDTLLTKVLIGKKSWLLAGDFNSLAPWQSPNDLSDEEAAYYPQGQSPVAPLYANYNAAFSTLREKNIQVPFTYKPYSASAPECTIDHAFTSDNIQFSRVKVLPPTQEGRYLSDHQPLEFTLSFSSS</sequence>